<dbReference type="InterPro" id="IPR001242">
    <property type="entry name" value="Condensation_dom"/>
</dbReference>
<dbReference type="SUPFAM" id="SSF52777">
    <property type="entry name" value="CoA-dependent acyltransferases"/>
    <property type="match status" value="1"/>
</dbReference>
<name>A0A066YNG9_9ACTN</name>
<sequence length="233" mass="25693">MKDAPPFTHDLPVDRPRPEKLSGLGQVAQFTVPSQVRARVEELAGRLGTTPFAVTVTALGRFMGSLNGRTDHLMQVAYANRARREEETLLACTVSSMLLRLRTEPSTPFADQVRETARAAAEALEHLMPLSVFGPRLRERGLPDVPDRLDYGFQYQSSLETDIDLPGLTVQVEDLTIPAARGEFNLGLVPAGEVYAGYLEYTTDLWNADTIDSWTGRYTALLDELVTRALTSG</sequence>
<gene>
    <name evidence="3" type="ORF">KCH_67370</name>
</gene>
<keyword evidence="4" id="KW-1185">Reference proteome</keyword>
<evidence type="ECO:0000313" key="3">
    <source>
        <dbReference type="EMBL" id="KDN81499.1"/>
    </source>
</evidence>
<dbReference type="Proteomes" id="UP000027178">
    <property type="component" value="Unassembled WGS sequence"/>
</dbReference>
<accession>A0A066YNG9</accession>
<organism evidence="3 4">
    <name type="scientific">Kitasatospora cheerisanensis KCTC 2395</name>
    <dbReference type="NCBI Taxonomy" id="1348663"/>
    <lineage>
        <taxon>Bacteria</taxon>
        <taxon>Bacillati</taxon>
        <taxon>Actinomycetota</taxon>
        <taxon>Actinomycetes</taxon>
        <taxon>Kitasatosporales</taxon>
        <taxon>Streptomycetaceae</taxon>
        <taxon>Kitasatospora</taxon>
    </lineage>
</organism>
<evidence type="ECO:0000313" key="4">
    <source>
        <dbReference type="Proteomes" id="UP000027178"/>
    </source>
</evidence>
<dbReference type="EMBL" id="JNBY01000141">
    <property type="protein sequence ID" value="KDN81499.1"/>
    <property type="molecule type" value="Genomic_DNA"/>
</dbReference>
<evidence type="ECO:0000259" key="2">
    <source>
        <dbReference type="Pfam" id="PF00668"/>
    </source>
</evidence>
<proteinExistence type="predicted"/>
<dbReference type="Pfam" id="PF00668">
    <property type="entry name" value="Condensation"/>
    <property type="match status" value="1"/>
</dbReference>
<dbReference type="Gene3D" id="3.30.559.30">
    <property type="entry name" value="Nonribosomal peptide synthetase, condensation domain"/>
    <property type="match status" value="1"/>
</dbReference>
<dbReference type="GO" id="GO:0003824">
    <property type="term" value="F:catalytic activity"/>
    <property type="evidence" value="ECO:0007669"/>
    <property type="project" value="InterPro"/>
</dbReference>
<evidence type="ECO:0000256" key="1">
    <source>
        <dbReference type="SAM" id="MobiDB-lite"/>
    </source>
</evidence>
<dbReference type="eggNOG" id="COG1020">
    <property type="taxonomic scope" value="Bacteria"/>
</dbReference>
<reference evidence="3 4" key="1">
    <citation type="submission" date="2014-05" db="EMBL/GenBank/DDBJ databases">
        <title>Draft Genome Sequence of Kitasatospora cheerisanensis KCTC 2395.</title>
        <authorList>
            <person name="Nam D.H."/>
        </authorList>
    </citation>
    <scope>NUCLEOTIDE SEQUENCE [LARGE SCALE GENOMIC DNA]</scope>
    <source>
        <strain evidence="3 4">KCTC 2395</strain>
    </source>
</reference>
<feature type="domain" description="Condensation" evidence="2">
    <location>
        <begin position="9"/>
        <end position="227"/>
    </location>
</feature>
<comment type="caution">
    <text evidence="3">The sequence shown here is derived from an EMBL/GenBank/DDBJ whole genome shotgun (WGS) entry which is preliminary data.</text>
</comment>
<feature type="region of interest" description="Disordered" evidence="1">
    <location>
        <begin position="1"/>
        <end position="20"/>
    </location>
</feature>
<dbReference type="HOGENOM" id="CLU_1188705_0_0_11"/>
<protein>
    <submittedName>
        <fullName evidence="3">NRPS/PKS hybrid</fullName>
    </submittedName>
</protein>
<feature type="compositionally biased region" description="Basic and acidic residues" evidence="1">
    <location>
        <begin position="11"/>
        <end position="20"/>
    </location>
</feature>
<dbReference type="AlphaFoldDB" id="A0A066YNG9"/>